<dbReference type="AlphaFoldDB" id="K2QN65"/>
<dbReference type="GO" id="GO:0016491">
    <property type="term" value="F:oxidoreductase activity"/>
    <property type="evidence" value="ECO:0007669"/>
    <property type="project" value="UniProtKB-KW"/>
</dbReference>
<sequence length="199" mass="21458">MTAVIIEDQALKGLEGNVVIVTGGSSGIGLATVSLALELGAKVVMGDRNSPPPELTHEAFTFVPINVTSWAELSSLFEKALELHGRIDHVFANAGRLSGLEREWSDSNSLPPGVGPRMTLLEDKVDSNGKLLEPDFHVLDINLKSVMNTTALGLHYMKKQESGGSIVLTASASRMHSRPSVKRTIRTNCMRRLPAVRCS</sequence>
<dbReference type="VEuPathDB" id="FungiDB:MPH_11537"/>
<dbReference type="SUPFAM" id="SSF51735">
    <property type="entry name" value="NAD(P)-binding Rossmann-fold domains"/>
    <property type="match status" value="1"/>
</dbReference>
<dbReference type="eggNOG" id="KOG0725">
    <property type="taxonomic scope" value="Eukaryota"/>
</dbReference>
<dbReference type="InterPro" id="IPR036291">
    <property type="entry name" value="NAD(P)-bd_dom_sf"/>
</dbReference>
<dbReference type="HOGENOM" id="CLU_010194_13_4_1"/>
<dbReference type="Pfam" id="PF00106">
    <property type="entry name" value="adh_short"/>
    <property type="match status" value="1"/>
</dbReference>
<keyword evidence="2" id="KW-0560">Oxidoreductase</keyword>
<comment type="caution">
    <text evidence="3">The sequence shown here is derived from an EMBL/GenBank/DDBJ whole genome shotgun (WGS) entry which is preliminary data.</text>
</comment>
<organism evidence="3 4">
    <name type="scientific">Macrophomina phaseolina (strain MS6)</name>
    <name type="common">Charcoal rot fungus</name>
    <dbReference type="NCBI Taxonomy" id="1126212"/>
    <lineage>
        <taxon>Eukaryota</taxon>
        <taxon>Fungi</taxon>
        <taxon>Dikarya</taxon>
        <taxon>Ascomycota</taxon>
        <taxon>Pezizomycotina</taxon>
        <taxon>Dothideomycetes</taxon>
        <taxon>Dothideomycetes incertae sedis</taxon>
        <taxon>Botryosphaeriales</taxon>
        <taxon>Botryosphaeriaceae</taxon>
        <taxon>Macrophomina</taxon>
    </lineage>
</organism>
<dbReference type="Gene3D" id="3.40.50.720">
    <property type="entry name" value="NAD(P)-binding Rossmann-like Domain"/>
    <property type="match status" value="1"/>
</dbReference>
<accession>K2QN65</accession>
<dbReference type="PANTHER" id="PTHR43180">
    <property type="entry name" value="3-OXOACYL-(ACYL-CARRIER-PROTEIN) REDUCTASE (AFU_ORTHOLOGUE AFUA_6G11210)"/>
    <property type="match status" value="1"/>
</dbReference>
<evidence type="ECO:0000256" key="1">
    <source>
        <dbReference type="ARBA" id="ARBA00006484"/>
    </source>
</evidence>
<gene>
    <name evidence="3" type="ORF">MPH_11537</name>
</gene>
<comment type="similarity">
    <text evidence="1">Belongs to the short-chain dehydrogenases/reductases (SDR) family.</text>
</comment>
<evidence type="ECO:0000313" key="3">
    <source>
        <dbReference type="EMBL" id="EKG11376.1"/>
    </source>
</evidence>
<evidence type="ECO:0000313" key="4">
    <source>
        <dbReference type="Proteomes" id="UP000007129"/>
    </source>
</evidence>
<dbReference type="PANTHER" id="PTHR43180:SF10">
    <property type="entry name" value="NAD(P)-BINDING PROTEIN"/>
    <property type="match status" value="1"/>
</dbReference>
<dbReference type="InterPro" id="IPR002347">
    <property type="entry name" value="SDR_fam"/>
</dbReference>
<dbReference type="PRINTS" id="PR00081">
    <property type="entry name" value="GDHRDH"/>
</dbReference>
<dbReference type="STRING" id="1126212.K2QN65"/>
<dbReference type="Proteomes" id="UP000007129">
    <property type="component" value="Unassembled WGS sequence"/>
</dbReference>
<protein>
    <submittedName>
        <fullName evidence="3">Short-chain dehydrogenase/reductase SDR</fullName>
    </submittedName>
</protein>
<name>K2QN65_MACPH</name>
<evidence type="ECO:0000256" key="2">
    <source>
        <dbReference type="ARBA" id="ARBA00023002"/>
    </source>
</evidence>
<proteinExistence type="inferred from homology"/>
<reference evidence="3 4" key="1">
    <citation type="journal article" date="2012" name="BMC Genomics">
        <title>Tools to kill: Genome of one of the most destructive plant pathogenic fungi Macrophomina phaseolina.</title>
        <authorList>
            <person name="Islam M.S."/>
            <person name="Haque M.S."/>
            <person name="Islam M.M."/>
            <person name="Emdad E.M."/>
            <person name="Halim A."/>
            <person name="Hossen Q.M.M."/>
            <person name="Hossain M.Z."/>
            <person name="Ahmed B."/>
            <person name="Rahim S."/>
            <person name="Rahman M.S."/>
            <person name="Alam M.M."/>
            <person name="Hou S."/>
            <person name="Wan X."/>
            <person name="Saito J.A."/>
            <person name="Alam M."/>
        </authorList>
    </citation>
    <scope>NUCLEOTIDE SEQUENCE [LARGE SCALE GENOMIC DNA]</scope>
    <source>
        <strain evidence="3 4">MS6</strain>
    </source>
</reference>
<dbReference type="EMBL" id="AHHD01000484">
    <property type="protein sequence ID" value="EKG11376.1"/>
    <property type="molecule type" value="Genomic_DNA"/>
</dbReference>
<dbReference type="OrthoDB" id="37659at2759"/>
<dbReference type="InParanoid" id="K2QN65"/>